<dbReference type="InterPro" id="IPR018060">
    <property type="entry name" value="HTH_AraC"/>
</dbReference>
<sequence>MDSLAALVTSMRLRGSVDLLCRFAGMWSVDEEAREPGTVRYHMVLEGRAHLESGRTHIDLAGGDLVLFPHGAAHTLRSSEGRTAVAYPVTRQAQGELTRVDSLTEQHDYDMLCGSFELGQSHSLLLQSLPEVVHVSTQGRDDCAWLLALMRLMRHESAQPLAGAPAVIDDLSRAMFTIVLRILMEQGAFTHGLLALLTDARMAPAIAAVIDTPAEAWTLERMAERSRMSRASFARHFAELSEMTPLDLVTSLRMEQAARLLRDTRRSIELIGESCGYATHSAFGRAFKRHYGMSPAAWRRAGDEPNPS</sequence>
<keyword evidence="2" id="KW-0238">DNA-binding</keyword>
<protein>
    <submittedName>
        <fullName evidence="5">AraC family transcriptional regulator, activator of mtrCDE</fullName>
    </submittedName>
</protein>
<feature type="domain" description="HTH araC/xylS-type" evidence="4">
    <location>
        <begin position="203"/>
        <end position="301"/>
    </location>
</feature>
<keyword evidence="6" id="KW-1185">Reference proteome</keyword>
<keyword evidence="3" id="KW-0804">Transcription</keyword>
<proteinExistence type="predicted"/>
<dbReference type="Gene3D" id="1.10.10.60">
    <property type="entry name" value="Homeodomain-like"/>
    <property type="match status" value="2"/>
</dbReference>
<name>A0A1I4BZV2_9GAMM</name>
<evidence type="ECO:0000259" key="4">
    <source>
        <dbReference type="PROSITE" id="PS01124"/>
    </source>
</evidence>
<dbReference type="InterPro" id="IPR011051">
    <property type="entry name" value="RmlC_Cupin_sf"/>
</dbReference>
<dbReference type="PANTHER" id="PTHR46796">
    <property type="entry name" value="HTH-TYPE TRANSCRIPTIONAL ACTIVATOR RHAS-RELATED"/>
    <property type="match status" value="1"/>
</dbReference>
<evidence type="ECO:0000313" key="6">
    <source>
        <dbReference type="Proteomes" id="UP000198725"/>
    </source>
</evidence>
<dbReference type="SUPFAM" id="SSF51182">
    <property type="entry name" value="RmlC-like cupins"/>
    <property type="match status" value="1"/>
</dbReference>
<dbReference type="EMBL" id="FOSR01000006">
    <property type="protein sequence ID" value="SFK73920.1"/>
    <property type="molecule type" value="Genomic_DNA"/>
</dbReference>
<keyword evidence="1" id="KW-0805">Transcription regulation</keyword>
<dbReference type="Gene3D" id="2.60.120.10">
    <property type="entry name" value="Jelly Rolls"/>
    <property type="match status" value="1"/>
</dbReference>
<dbReference type="SMART" id="SM00342">
    <property type="entry name" value="HTH_ARAC"/>
    <property type="match status" value="1"/>
</dbReference>
<evidence type="ECO:0000256" key="1">
    <source>
        <dbReference type="ARBA" id="ARBA00023015"/>
    </source>
</evidence>
<dbReference type="SUPFAM" id="SSF46689">
    <property type="entry name" value="Homeodomain-like"/>
    <property type="match status" value="2"/>
</dbReference>
<gene>
    <name evidence="5" type="ORF">SAMN05192579_10628</name>
</gene>
<dbReference type="GO" id="GO:0003700">
    <property type="term" value="F:DNA-binding transcription factor activity"/>
    <property type="evidence" value="ECO:0007669"/>
    <property type="project" value="InterPro"/>
</dbReference>
<accession>A0A1I4BZV2</accession>
<dbReference type="PROSITE" id="PS01124">
    <property type="entry name" value="HTH_ARAC_FAMILY_2"/>
    <property type="match status" value="1"/>
</dbReference>
<dbReference type="InterPro" id="IPR032783">
    <property type="entry name" value="AraC_lig"/>
</dbReference>
<dbReference type="Proteomes" id="UP000198725">
    <property type="component" value="Unassembled WGS sequence"/>
</dbReference>
<dbReference type="RefSeq" id="WP_092703122.1">
    <property type="nucleotide sequence ID" value="NZ_FOSR01000006.1"/>
</dbReference>
<evidence type="ECO:0000256" key="3">
    <source>
        <dbReference type="ARBA" id="ARBA00023163"/>
    </source>
</evidence>
<dbReference type="AlphaFoldDB" id="A0A1I4BZV2"/>
<dbReference type="Pfam" id="PF12833">
    <property type="entry name" value="HTH_18"/>
    <property type="match status" value="1"/>
</dbReference>
<evidence type="ECO:0000313" key="5">
    <source>
        <dbReference type="EMBL" id="SFK73920.1"/>
    </source>
</evidence>
<dbReference type="Pfam" id="PF12852">
    <property type="entry name" value="Cupin_6"/>
    <property type="match status" value="1"/>
</dbReference>
<dbReference type="GO" id="GO:0043565">
    <property type="term" value="F:sequence-specific DNA binding"/>
    <property type="evidence" value="ECO:0007669"/>
    <property type="project" value="InterPro"/>
</dbReference>
<dbReference type="InterPro" id="IPR009057">
    <property type="entry name" value="Homeodomain-like_sf"/>
</dbReference>
<dbReference type="InterPro" id="IPR050204">
    <property type="entry name" value="AraC_XylS_family_regulators"/>
</dbReference>
<reference evidence="6" key="1">
    <citation type="submission" date="2016-10" db="EMBL/GenBank/DDBJ databases">
        <authorList>
            <person name="Varghese N."/>
            <person name="Submissions S."/>
        </authorList>
    </citation>
    <scope>NUCLEOTIDE SEQUENCE [LARGE SCALE GENOMIC DNA]</scope>
    <source>
        <strain evidence="6">MO64</strain>
    </source>
</reference>
<dbReference type="PANTHER" id="PTHR46796:SF7">
    <property type="entry name" value="ARAC FAMILY TRANSCRIPTIONAL REGULATOR"/>
    <property type="match status" value="1"/>
</dbReference>
<organism evidence="5 6">
    <name type="scientific">Rhodanobacter glycinis</name>
    <dbReference type="NCBI Taxonomy" id="582702"/>
    <lineage>
        <taxon>Bacteria</taxon>
        <taxon>Pseudomonadati</taxon>
        <taxon>Pseudomonadota</taxon>
        <taxon>Gammaproteobacteria</taxon>
        <taxon>Lysobacterales</taxon>
        <taxon>Rhodanobacteraceae</taxon>
        <taxon>Rhodanobacter</taxon>
    </lineage>
</organism>
<dbReference type="InterPro" id="IPR014710">
    <property type="entry name" value="RmlC-like_jellyroll"/>
</dbReference>
<evidence type="ECO:0000256" key="2">
    <source>
        <dbReference type="ARBA" id="ARBA00023125"/>
    </source>
</evidence>